<evidence type="ECO:0000256" key="3">
    <source>
        <dbReference type="ARBA" id="ARBA00011489"/>
    </source>
</evidence>
<dbReference type="Proteomes" id="UP001141806">
    <property type="component" value="Unassembled WGS sequence"/>
</dbReference>
<evidence type="ECO:0000256" key="7">
    <source>
        <dbReference type="ARBA" id="ARBA00023136"/>
    </source>
</evidence>
<keyword evidence="7 8" id="KW-0472">Membrane</keyword>
<dbReference type="PANTHER" id="PTHR36488">
    <property type="entry name" value="CASP-LIKE PROTEIN 1U1"/>
    <property type="match status" value="1"/>
</dbReference>
<evidence type="ECO:0000256" key="8">
    <source>
        <dbReference type="RuleBase" id="RU361233"/>
    </source>
</evidence>
<dbReference type="NCBIfam" id="TIGR01569">
    <property type="entry name" value="A_tha_TIGR01569"/>
    <property type="match status" value="1"/>
</dbReference>
<evidence type="ECO:0000259" key="9">
    <source>
        <dbReference type="Pfam" id="PF04535"/>
    </source>
</evidence>
<comment type="subunit">
    <text evidence="3 8">Homodimer and heterodimers.</text>
</comment>
<protein>
    <recommendedName>
        <fullName evidence="8">CASP-like protein</fullName>
    </recommendedName>
</protein>
<feature type="transmembrane region" description="Helical" evidence="8">
    <location>
        <begin position="84"/>
        <end position="110"/>
    </location>
</feature>
<dbReference type="InterPro" id="IPR006702">
    <property type="entry name" value="CASP_dom"/>
</dbReference>
<comment type="subcellular location">
    <subcellularLocation>
        <location evidence="1 8">Cell membrane</location>
        <topology evidence="1 8">Multi-pass membrane protein</topology>
    </subcellularLocation>
</comment>
<dbReference type="OrthoDB" id="1926504at2759"/>
<evidence type="ECO:0000313" key="11">
    <source>
        <dbReference type="Proteomes" id="UP001141806"/>
    </source>
</evidence>
<reference evidence="10" key="1">
    <citation type="journal article" date="2023" name="Plant J.">
        <title>The genome of the king protea, Protea cynaroides.</title>
        <authorList>
            <person name="Chang J."/>
            <person name="Duong T.A."/>
            <person name="Schoeman C."/>
            <person name="Ma X."/>
            <person name="Roodt D."/>
            <person name="Barker N."/>
            <person name="Li Z."/>
            <person name="Van de Peer Y."/>
            <person name="Mizrachi E."/>
        </authorList>
    </citation>
    <scope>NUCLEOTIDE SEQUENCE</scope>
    <source>
        <tissue evidence="10">Young leaves</tissue>
    </source>
</reference>
<organism evidence="10 11">
    <name type="scientific">Protea cynaroides</name>
    <dbReference type="NCBI Taxonomy" id="273540"/>
    <lineage>
        <taxon>Eukaryota</taxon>
        <taxon>Viridiplantae</taxon>
        <taxon>Streptophyta</taxon>
        <taxon>Embryophyta</taxon>
        <taxon>Tracheophyta</taxon>
        <taxon>Spermatophyta</taxon>
        <taxon>Magnoliopsida</taxon>
        <taxon>Proteales</taxon>
        <taxon>Proteaceae</taxon>
        <taxon>Protea</taxon>
    </lineage>
</organism>
<evidence type="ECO:0000256" key="2">
    <source>
        <dbReference type="ARBA" id="ARBA00007651"/>
    </source>
</evidence>
<name>A0A9Q0JUI6_9MAGN</name>
<sequence length="208" mass="22367">MEAGNGKQLEAENGNGKHLDAENGKIERADSKLIIINLFLRIFSFALSLAAVAIMVSSKQTKLVKPPTLPVAVPLTSKYTDSPALIYFVVALSLSISYTFITSFTTFWVLKKRFSSKSLLKYYLVLIVNDVVMIGLVGAAAGAGGCIGYLGLKGNSKVGWNKICNVYGKFCKQLSIAFGLSIGVGVVLIILVSLSAFSVHRLARKTLN</sequence>
<dbReference type="PANTHER" id="PTHR36488:SF8">
    <property type="entry name" value="CASP-LIKE PROTEIN 1U1"/>
    <property type="match status" value="1"/>
</dbReference>
<gene>
    <name evidence="10" type="ORF">NE237_027580</name>
</gene>
<evidence type="ECO:0000256" key="5">
    <source>
        <dbReference type="ARBA" id="ARBA00022692"/>
    </source>
</evidence>
<feature type="transmembrane region" description="Helical" evidence="8">
    <location>
        <begin position="122"/>
        <end position="152"/>
    </location>
</feature>
<keyword evidence="5 8" id="KW-0812">Transmembrane</keyword>
<evidence type="ECO:0000256" key="1">
    <source>
        <dbReference type="ARBA" id="ARBA00004651"/>
    </source>
</evidence>
<dbReference type="EMBL" id="JAMYWD010000012">
    <property type="protein sequence ID" value="KAJ4950748.1"/>
    <property type="molecule type" value="Genomic_DNA"/>
</dbReference>
<evidence type="ECO:0000256" key="6">
    <source>
        <dbReference type="ARBA" id="ARBA00022989"/>
    </source>
</evidence>
<keyword evidence="4 8" id="KW-1003">Cell membrane</keyword>
<feature type="transmembrane region" description="Helical" evidence="8">
    <location>
        <begin position="176"/>
        <end position="199"/>
    </location>
</feature>
<proteinExistence type="inferred from homology"/>
<dbReference type="AlphaFoldDB" id="A0A9Q0JUI6"/>
<evidence type="ECO:0000256" key="4">
    <source>
        <dbReference type="ARBA" id="ARBA00022475"/>
    </source>
</evidence>
<comment type="caution">
    <text evidence="10">The sequence shown here is derived from an EMBL/GenBank/DDBJ whole genome shotgun (WGS) entry which is preliminary data.</text>
</comment>
<accession>A0A9Q0JUI6</accession>
<dbReference type="Pfam" id="PF04535">
    <property type="entry name" value="CASP_dom"/>
    <property type="match status" value="1"/>
</dbReference>
<feature type="domain" description="Casparian strip membrane protein" evidence="9">
    <location>
        <begin position="32"/>
        <end position="182"/>
    </location>
</feature>
<comment type="similarity">
    <text evidence="2 8">Belongs to the Casparian strip membrane proteins (CASP) family.</text>
</comment>
<keyword evidence="6 8" id="KW-1133">Transmembrane helix</keyword>
<evidence type="ECO:0000313" key="10">
    <source>
        <dbReference type="EMBL" id="KAJ4950748.1"/>
    </source>
</evidence>
<dbReference type="GO" id="GO:0005886">
    <property type="term" value="C:plasma membrane"/>
    <property type="evidence" value="ECO:0007669"/>
    <property type="project" value="UniProtKB-SubCell"/>
</dbReference>
<dbReference type="InterPro" id="IPR044173">
    <property type="entry name" value="CASPL"/>
</dbReference>
<feature type="transmembrane region" description="Helical" evidence="8">
    <location>
        <begin position="33"/>
        <end position="56"/>
    </location>
</feature>
<keyword evidence="11" id="KW-1185">Reference proteome</keyword>
<dbReference type="InterPro" id="IPR006459">
    <property type="entry name" value="CASP/CASPL"/>
</dbReference>